<evidence type="ECO:0000259" key="1">
    <source>
        <dbReference type="Pfam" id="PF00535"/>
    </source>
</evidence>
<proteinExistence type="predicted"/>
<name>A0A7C0VA69_UNCW3</name>
<dbReference type="InterPro" id="IPR001173">
    <property type="entry name" value="Glyco_trans_2-like"/>
</dbReference>
<dbReference type="PANTHER" id="PTHR43179">
    <property type="entry name" value="RHAMNOSYLTRANSFERASE WBBL"/>
    <property type="match status" value="1"/>
</dbReference>
<gene>
    <name evidence="2" type="ORF">ENF18_03275</name>
</gene>
<comment type="caution">
    <text evidence="2">The sequence shown here is derived from an EMBL/GenBank/DDBJ whole genome shotgun (WGS) entry which is preliminary data.</text>
</comment>
<dbReference type="InterPro" id="IPR029044">
    <property type="entry name" value="Nucleotide-diphossugar_trans"/>
</dbReference>
<feature type="domain" description="Glycosyltransferase 2-like" evidence="1">
    <location>
        <begin position="5"/>
        <end position="192"/>
    </location>
</feature>
<accession>A0A7C0VA69</accession>
<organism evidence="2">
    <name type="scientific">candidate division WOR-3 bacterium</name>
    <dbReference type="NCBI Taxonomy" id="2052148"/>
    <lineage>
        <taxon>Bacteria</taxon>
        <taxon>Bacteria division WOR-3</taxon>
    </lineage>
</organism>
<sequence length="274" mass="31907">MSLDILIPVYNGKKHLLRLLNALKENPPEMEYRIYLFDNNSSDGGARLVEGMYPDVVVIYSQRNLGYGAALNRLIEVSNGEYLCTMNTDIYFDTDVFTPLLNKMEEDKRILGIAPVLMMPGKGIVSTAGDMFPNLWTFLIEFLPIAEMVNRVLPGFRLWSSLKPYSFYKKGGYVNHIEGSFVLYRRKAFKKYGLFDESFFLYFEDMDLQIRFPKKSMYILPVVAYHVWGGSMRTKSSELVKIRHRSLLGYFSKHRTPFETLFIKIFLKTWGITW</sequence>
<dbReference type="AlphaFoldDB" id="A0A7C0VA69"/>
<evidence type="ECO:0000313" key="2">
    <source>
        <dbReference type="EMBL" id="HDI82796.1"/>
    </source>
</evidence>
<dbReference type="Proteomes" id="UP000885847">
    <property type="component" value="Unassembled WGS sequence"/>
</dbReference>
<dbReference type="Pfam" id="PF00535">
    <property type="entry name" value="Glycos_transf_2"/>
    <property type="match status" value="1"/>
</dbReference>
<dbReference type="SUPFAM" id="SSF53448">
    <property type="entry name" value="Nucleotide-diphospho-sugar transferases"/>
    <property type="match status" value="1"/>
</dbReference>
<dbReference type="EMBL" id="DQWE01000155">
    <property type="protein sequence ID" value="HDI82796.1"/>
    <property type="molecule type" value="Genomic_DNA"/>
</dbReference>
<protein>
    <submittedName>
        <fullName evidence="2">Glycosyltransferase</fullName>
    </submittedName>
</protein>
<dbReference type="PANTHER" id="PTHR43179:SF10">
    <property type="entry name" value="GLYCOSYL TRANSFERASE"/>
    <property type="match status" value="1"/>
</dbReference>
<reference evidence="2" key="1">
    <citation type="journal article" date="2020" name="mSystems">
        <title>Genome- and Community-Level Interaction Insights into Carbon Utilization and Element Cycling Functions of Hydrothermarchaeota in Hydrothermal Sediment.</title>
        <authorList>
            <person name="Zhou Z."/>
            <person name="Liu Y."/>
            <person name="Xu W."/>
            <person name="Pan J."/>
            <person name="Luo Z.H."/>
            <person name="Li M."/>
        </authorList>
    </citation>
    <scope>NUCLEOTIDE SEQUENCE [LARGE SCALE GENOMIC DNA]</scope>
    <source>
        <strain evidence="2">HyVt-102</strain>
    </source>
</reference>
<dbReference type="Gene3D" id="3.90.550.10">
    <property type="entry name" value="Spore Coat Polysaccharide Biosynthesis Protein SpsA, Chain A"/>
    <property type="match status" value="1"/>
</dbReference>